<sequence>MSSRRARSRQSTSSSRIADEQINDLVCKLQAVLPESRIRGADRISAARVLQETCNYIRSLHRDVDDLSERLSELLNNTEASSAQAAIIRSLLICGTKTGLGQVEFLRLDWSKTSLAEKLAILQAGRLNTKQANHGP</sequence>
<evidence type="ECO:0000256" key="5">
    <source>
        <dbReference type="SAM" id="Coils"/>
    </source>
</evidence>
<dbReference type="GO" id="GO:0006355">
    <property type="term" value="P:regulation of DNA-templated transcription"/>
    <property type="evidence" value="ECO:0007669"/>
    <property type="project" value="InterPro"/>
</dbReference>
<dbReference type="InterPro" id="IPR011598">
    <property type="entry name" value="bHLH_dom"/>
</dbReference>
<feature type="non-terminal residue" evidence="7">
    <location>
        <position position="136"/>
    </location>
</feature>
<evidence type="ECO:0000259" key="6">
    <source>
        <dbReference type="PROSITE" id="PS50888"/>
    </source>
</evidence>
<feature type="domain" description="BHLH" evidence="6">
    <location>
        <begin position="6"/>
        <end position="60"/>
    </location>
</feature>
<evidence type="ECO:0000313" key="8">
    <source>
        <dbReference type="Proteomes" id="UP001055439"/>
    </source>
</evidence>
<comment type="similarity">
    <text evidence="1">Belongs to the bHLH protein family.</text>
</comment>
<name>A0A9E7HJH8_9LILI</name>
<dbReference type="CDD" id="cd11442">
    <property type="entry name" value="bHLH_AtPRE_like"/>
    <property type="match status" value="1"/>
</dbReference>
<dbReference type="EMBL" id="CP097510">
    <property type="protein sequence ID" value="URE31224.1"/>
    <property type="molecule type" value="Genomic_DNA"/>
</dbReference>
<dbReference type="FunFam" id="4.10.280.10:FF:000082">
    <property type="entry name" value="Transcription factor ILI6"/>
    <property type="match status" value="1"/>
</dbReference>
<protein>
    <submittedName>
        <fullName evidence="7">HLH</fullName>
    </submittedName>
</protein>
<dbReference type="InterPro" id="IPR036638">
    <property type="entry name" value="HLH_DNA-bd_sf"/>
</dbReference>
<dbReference type="Proteomes" id="UP001055439">
    <property type="component" value="Chromosome 8"/>
</dbReference>
<dbReference type="PROSITE" id="PS50888">
    <property type="entry name" value="BHLH"/>
    <property type="match status" value="1"/>
</dbReference>
<evidence type="ECO:0000313" key="7">
    <source>
        <dbReference type="EMBL" id="URE31224.1"/>
    </source>
</evidence>
<accession>A0A9E7HJH8</accession>
<keyword evidence="4" id="KW-0804">Transcription</keyword>
<dbReference type="GO" id="GO:0040008">
    <property type="term" value="P:regulation of growth"/>
    <property type="evidence" value="ECO:0007669"/>
    <property type="project" value="InterPro"/>
</dbReference>
<dbReference type="SUPFAM" id="SSF47459">
    <property type="entry name" value="HLH, helix-loop-helix DNA-binding domain"/>
    <property type="match status" value="1"/>
</dbReference>
<evidence type="ECO:0000256" key="4">
    <source>
        <dbReference type="ARBA" id="ARBA00023163"/>
    </source>
</evidence>
<evidence type="ECO:0000256" key="1">
    <source>
        <dbReference type="ARBA" id="ARBA00005510"/>
    </source>
</evidence>
<reference evidence="7" key="1">
    <citation type="submission" date="2022-05" db="EMBL/GenBank/DDBJ databases">
        <title>The Musa troglodytarum L. genome provides insights into the mechanism of non-climacteric behaviour and enrichment of carotenoids.</title>
        <authorList>
            <person name="Wang J."/>
        </authorList>
    </citation>
    <scope>NUCLEOTIDE SEQUENCE</scope>
    <source>
        <tissue evidence="7">Leaf</tissue>
    </source>
</reference>
<keyword evidence="3" id="KW-0805">Transcription regulation</keyword>
<dbReference type="InterPro" id="IPR044293">
    <property type="entry name" value="PRE"/>
</dbReference>
<keyword evidence="8" id="KW-1185">Reference proteome</keyword>
<dbReference type="Gene3D" id="4.10.280.10">
    <property type="entry name" value="Helix-loop-helix DNA-binding domain"/>
    <property type="match status" value="1"/>
</dbReference>
<proteinExistence type="inferred from homology"/>
<dbReference type="OrthoDB" id="988630at2759"/>
<feature type="coiled-coil region" evidence="5">
    <location>
        <begin position="57"/>
        <end position="84"/>
    </location>
</feature>
<evidence type="ECO:0000256" key="3">
    <source>
        <dbReference type="ARBA" id="ARBA00023015"/>
    </source>
</evidence>
<keyword evidence="5" id="KW-0175">Coiled coil</keyword>
<evidence type="ECO:0000256" key="2">
    <source>
        <dbReference type="ARBA" id="ARBA00022604"/>
    </source>
</evidence>
<gene>
    <name evidence="7" type="ORF">MUK42_15682</name>
</gene>
<dbReference type="Pfam" id="PF23174">
    <property type="entry name" value="bHLH_ILI"/>
    <property type="match status" value="1"/>
</dbReference>
<dbReference type="PANTHER" id="PTHR46446">
    <property type="entry name" value="TRANSCRIPTION FACTOR PRE"/>
    <property type="match status" value="1"/>
</dbReference>
<keyword evidence="2" id="KW-0341">Growth regulation</keyword>
<organism evidence="7 8">
    <name type="scientific">Musa troglodytarum</name>
    <name type="common">fe'i banana</name>
    <dbReference type="NCBI Taxonomy" id="320322"/>
    <lineage>
        <taxon>Eukaryota</taxon>
        <taxon>Viridiplantae</taxon>
        <taxon>Streptophyta</taxon>
        <taxon>Embryophyta</taxon>
        <taxon>Tracheophyta</taxon>
        <taxon>Spermatophyta</taxon>
        <taxon>Magnoliopsida</taxon>
        <taxon>Liliopsida</taxon>
        <taxon>Zingiberales</taxon>
        <taxon>Musaceae</taxon>
        <taxon>Musa</taxon>
    </lineage>
</organism>
<dbReference type="PANTHER" id="PTHR46446:SF38">
    <property type="entry name" value="TRANSCRIPTION FACTOR ILI6"/>
    <property type="match status" value="1"/>
</dbReference>
<dbReference type="GO" id="GO:0046983">
    <property type="term" value="F:protein dimerization activity"/>
    <property type="evidence" value="ECO:0007669"/>
    <property type="project" value="InterPro"/>
</dbReference>
<dbReference type="AlphaFoldDB" id="A0A9E7HJH8"/>